<reference evidence="1 2" key="1">
    <citation type="submission" date="2020-12" db="EMBL/GenBank/DDBJ databases">
        <title>Complete genome sequence of Mycobacterium heckeshornense JCM 15655T, closely related to a pathogenic non-tuberculous mycobacterial species Mycobacterium xenopi.</title>
        <authorList>
            <person name="Yoshida M."/>
            <person name="Fukano H."/>
            <person name="Asakura T."/>
            <person name="Suzuki M."/>
            <person name="Hoshino Y."/>
        </authorList>
    </citation>
    <scope>NUCLEOTIDE SEQUENCE [LARGE SCALE GENOMIC DNA]</scope>
    <source>
        <strain evidence="1 2">JCM 15655</strain>
    </source>
</reference>
<dbReference type="InterPro" id="IPR036162">
    <property type="entry name" value="Resolvase-like_N_sf"/>
</dbReference>
<protein>
    <submittedName>
        <fullName evidence="1">Uncharacterized protein</fullName>
    </submittedName>
</protein>
<name>A0A7R7TRL9_9MYCO</name>
<dbReference type="AlphaFoldDB" id="A0A7R7TRL9"/>
<dbReference type="GO" id="GO:0000150">
    <property type="term" value="F:DNA strand exchange activity"/>
    <property type="evidence" value="ECO:0007669"/>
    <property type="project" value="InterPro"/>
</dbReference>
<dbReference type="Pfam" id="PF00239">
    <property type="entry name" value="Resolvase"/>
    <property type="match status" value="1"/>
</dbReference>
<keyword evidence="2" id="KW-1185">Reference proteome</keyword>
<dbReference type="Gene3D" id="3.40.50.1390">
    <property type="entry name" value="Resolvase, N-terminal catalytic domain"/>
    <property type="match status" value="1"/>
</dbReference>
<accession>A0A7R7TRL9</accession>
<dbReference type="SUPFAM" id="SSF53041">
    <property type="entry name" value="Resolvase-like"/>
    <property type="match status" value="1"/>
</dbReference>
<dbReference type="EMBL" id="AP024237">
    <property type="protein sequence ID" value="BCO33846.1"/>
    <property type="molecule type" value="Genomic_DNA"/>
</dbReference>
<dbReference type="SMART" id="SM00857">
    <property type="entry name" value="Resolvase"/>
    <property type="match status" value="1"/>
</dbReference>
<dbReference type="RefSeq" id="WP_142358684.1">
    <property type="nucleotide sequence ID" value="NZ_AP024237.1"/>
</dbReference>
<organism evidence="1 2">
    <name type="scientific">Mycobacterium heckeshornense</name>
    <dbReference type="NCBI Taxonomy" id="110505"/>
    <lineage>
        <taxon>Bacteria</taxon>
        <taxon>Bacillati</taxon>
        <taxon>Actinomycetota</taxon>
        <taxon>Actinomycetes</taxon>
        <taxon>Mycobacteriales</taxon>
        <taxon>Mycobacteriaceae</taxon>
        <taxon>Mycobacterium</taxon>
    </lineage>
</organism>
<dbReference type="GO" id="GO:0003677">
    <property type="term" value="F:DNA binding"/>
    <property type="evidence" value="ECO:0007669"/>
    <property type="project" value="InterPro"/>
</dbReference>
<dbReference type="Proteomes" id="UP000595446">
    <property type="component" value="Chromosome"/>
</dbReference>
<dbReference type="InterPro" id="IPR006119">
    <property type="entry name" value="Resolv_N"/>
</dbReference>
<proteinExistence type="predicted"/>
<evidence type="ECO:0000313" key="2">
    <source>
        <dbReference type="Proteomes" id="UP000595446"/>
    </source>
</evidence>
<gene>
    <name evidence="1" type="ORF">MHEC_02790</name>
</gene>
<sequence>MSTRAGEGKQRGRCAGVDRAAELPHANPSVEINWCGSDLDGNQCRGRDHRPQLATLLAYARARDVLLMWRLDRLCRPLAHLLKLVSGLEACGIGLRFSTVATQTSSAGGRLMFVRDIGVSIVSSAAIVLIGTIPFALWFFR</sequence>
<evidence type="ECO:0000313" key="1">
    <source>
        <dbReference type="EMBL" id="BCO33846.1"/>
    </source>
</evidence>